<organism evidence="9 10">
    <name type="scientific">Solirubrobacter deserti</name>
    <dbReference type="NCBI Taxonomy" id="2282478"/>
    <lineage>
        <taxon>Bacteria</taxon>
        <taxon>Bacillati</taxon>
        <taxon>Actinomycetota</taxon>
        <taxon>Thermoleophilia</taxon>
        <taxon>Solirubrobacterales</taxon>
        <taxon>Solirubrobacteraceae</taxon>
        <taxon>Solirubrobacter</taxon>
    </lineage>
</organism>
<sequence length="299" mass="31951">MSGTRRWGWQRSVLGEHVAEFLGTFIIILLGCGVVAMAVAALNQSGRGELIFAASGDWLLITWGWGFAVCFAVYVAGGVSGAHLNPAVTLALAWRRGFPWGKVPGYIVAQVLGAFAGAAVVYLNYRYAIISYESANDINRGAENSVPTYSIFGTFPAPYYENWFGPFLDQVIGTAILVAFVFAVTDEYNAPVKANLAPLIVGFIVVAVGISFGANAGYAINPARDFGPRFFAWIAGWGEVAMPGNYGNVNTYFWIPILGPIVGAGIGAAIYDFLIRNTLIARGITPDPDVSEEGRTAVD</sequence>
<dbReference type="InterPro" id="IPR000425">
    <property type="entry name" value="MIP"/>
</dbReference>
<dbReference type="RefSeq" id="WP_202958610.1">
    <property type="nucleotide sequence ID" value="NZ_JAPCID010000080.1"/>
</dbReference>
<feature type="transmembrane region" description="Helical" evidence="8">
    <location>
        <begin position="196"/>
        <end position="220"/>
    </location>
</feature>
<comment type="similarity">
    <text evidence="2 7">Belongs to the MIP/aquaporin (TC 1.A.8) family.</text>
</comment>
<dbReference type="Pfam" id="PF00230">
    <property type="entry name" value="MIP"/>
    <property type="match status" value="1"/>
</dbReference>
<keyword evidence="6 8" id="KW-0472">Membrane</keyword>
<feature type="transmembrane region" description="Helical" evidence="8">
    <location>
        <begin position="163"/>
        <end position="184"/>
    </location>
</feature>
<protein>
    <submittedName>
        <fullName evidence="9">MIP family channel protein</fullName>
    </submittedName>
</protein>
<name>A0ABT4RUK1_9ACTN</name>
<evidence type="ECO:0000256" key="8">
    <source>
        <dbReference type="SAM" id="Phobius"/>
    </source>
</evidence>
<dbReference type="PANTHER" id="PTHR43829">
    <property type="entry name" value="AQUAPORIN OR AQUAGLYCEROPORIN RELATED"/>
    <property type="match status" value="1"/>
</dbReference>
<evidence type="ECO:0000313" key="10">
    <source>
        <dbReference type="Proteomes" id="UP001147700"/>
    </source>
</evidence>
<keyword evidence="4 7" id="KW-0812">Transmembrane</keyword>
<accession>A0ABT4RUK1</accession>
<dbReference type="InterPro" id="IPR050363">
    <property type="entry name" value="MIP/Aquaporin"/>
</dbReference>
<evidence type="ECO:0000256" key="2">
    <source>
        <dbReference type="ARBA" id="ARBA00006175"/>
    </source>
</evidence>
<feature type="transmembrane region" description="Helical" evidence="8">
    <location>
        <begin position="252"/>
        <end position="274"/>
    </location>
</feature>
<dbReference type="NCBIfam" id="TIGR00861">
    <property type="entry name" value="MIP"/>
    <property type="match status" value="1"/>
</dbReference>
<evidence type="ECO:0000256" key="6">
    <source>
        <dbReference type="ARBA" id="ARBA00023136"/>
    </source>
</evidence>
<dbReference type="PRINTS" id="PR00783">
    <property type="entry name" value="MINTRINSICP"/>
</dbReference>
<gene>
    <name evidence="9" type="ORF">OJ962_32550</name>
</gene>
<feature type="transmembrane region" description="Helical" evidence="8">
    <location>
        <begin position="21"/>
        <end position="42"/>
    </location>
</feature>
<dbReference type="InterPro" id="IPR022357">
    <property type="entry name" value="MIP_CS"/>
</dbReference>
<dbReference type="PROSITE" id="PS00221">
    <property type="entry name" value="MIP"/>
    <property type="match status" value="1"/>
</dbReference>
<feature type="transmembrane region" description="Helical" evidence="8">
    <location>
        <begin position="62"/>
        <end position="84"/>
    </location>
</feature>
<dbReference type="Gene3D" id="1.20.1080.10">
    <property type="entry name" value="Glycerol uptake facilitator protein"/>
    <property type="match status" value="1"/>
</dbReference>
<evidence type="ECO:0000256" key="4">
    <source>
        <dbReference type="ARBA" id="ARBA00022692"/>
    </source>
</evidence>
<evidence type="ECO:0000256" key="1">
    <source>
        <dbReference type="ARBA" id="ARBA00004141"/>
    </source>
</evidence>
<evidence type="ECO:0000313" key="9">
    <source>
        <dbReference type="EMBL" id="MDA0142259.1"/>
    </source>
</evidence>
<proteinExistence type="inferred from homology"/>
<dbReference type="Proteomes" id="UP001147700">
    <property type="component" value="Unassembled WGS sequence"/>
</dbReference>
<reference evidence="9" key="1">
    <citation type="submission" date="2022-10" db="EMBL/GenBank/DDBJ databases">
        <title>The WGS of Solirubrobacter sp. CPCC 204708.</title>
        <authorList>
            <person name="Jiang Z."/>
        </authorList>
    </citation>
    <scope>NUCLEOTIDE SEQUENCE</scope>
    <source>
        <strain evidence="9">CPCC 204708</strain>
    </source>
</reference>
<dbReference type="PROSITE" id="PS51257">
    <property type="entry name" value="PROKAR_LIPOPROTEIN"/>
    <property type="match status" value="1"/>
</dbReference>
<dbReference type="PANTHER" id="PTHR43829:SF9">
    <property type="entry name" value="AQUAPORIN-9"/>
    <property type="match status" value="1"/>
</dbReference>
<dbReference type="InterPro" id="IPR023271">
    <property type="entry name" value="Aquaporin-like"/>
</dbReference>
<keyword evidence="10" id="KW-1185">Reference proteome</keyword>
<dbReference type="SUPFAM" id="SSF81338">
    <property type="entry name" value="Aquaporin-like"/>
    <property type="match status" value="1"/>
</dbReference>
<evidence type="ECO:0000256" key="7">
    <source>
        <dbReference type="RuleBase" id="RU000477"/>
    </source>
</evidence>
<keyword evidence="3 7" id="KW-0813">Transport</keyword>
<keyword evidence="5 8" id="KW-1133">Transmembrane helix</keyword>
<evidence type="ECO:0000256" key="5">
    <source>
        <dbReference type="ARBA" id="ARBA00022989"/>
    </source>
</evidence>
<dbReference type="EMBL" id="JAPCID010000080">
    <property type="protein sequence ID" value="MDA0142259.1"/>
    <property type="molecule type" value="Genomic_DNA"/>
</dbReference>
<feature type="transmembrane region" description="Helical" evidence="8">
    <location>
        <begin position="105"/>
        <end position="125"/>
    </location>
</feature>
<evidence type="ECO:0000256" key="3">
    <source>
        <dbReference type="ARBA" id="ARBA00022448"/>
    </source>
</evidence>
<comment type="caution">
    <text evidence="9">The sequence shown here is derived from an EMBL/GenBank/DDBJ whole genome shotgun (WGS) entry which is preliminary data.</text>
</comment>
<dbReference type="CDD" id="cd00333">
    <property type="entry name" value="MIP"/>
    <property type="match status" value="1"/>
</dbReference>
<comment type="subcellular location">
    <subcellularLocation>
        <location evidence="1">Membrane</location>
        <topology evidence="1">Multi-pass membrane protein</topology>
    </subcellularLocation>
</comment>